<name>A0AAJ1CC68_9BACT</name>
<accession>A0AAJ1CC68</accession>
<keyword evidence="1" id="KW-0472">Membrane</keyword>
<evidence type="ECO:0000256" key="1">
    <source>
        <dbReference type="SAM" id="Phobius"/>
    </source>
</evidence>
<reference evidence="2" key="1">
    <citation type="submission" date="2022-06" db="EMBL/GenBank/DDBJ databases">
        <title>Isolation of gut microbiota from human fecal samples.</title>
        <authorList>
            <person name="Pamer E.G."/>
            <person name="Barat B."/>
            <person name="Waligurski E."/>
            <person name="Medina S."/>
            <person name="Paddock L."/>
            <person name="Mostad J."/>
        </authorList>
    </citation>
    <scope>NUCLEOTIDE SEQUENCE</scope>
    <source>
        <strain evidence="2">DFI.6.22</strain>
    </source>
</reference>
<feature type="transmembrane region" description="Helical" evidence="1">
    <location>
        <begin position="17"/>
        <end position="36"/>
    </location>
</feature>
<protein>
    <submittedName>
        <fullName evidence="2">Uncharacterized protein</fullName>
    </submittedName>
</protein>
<sequence>MELQRAIDSLLKWMHRYVSPVFLALLMASFILWYIAKLSYIYTTEQKVRVDVDGQVFDVTCTVEGVGTNLFGYQVYMNKTLRIPLSALKYKRSREEGHEGRIIIDPQSLQNAISVKFSDIKITSIDAVPEIDFPDGKE</sequence>
<dbReference type="RefSeq" id="WP_153919535.1">
    <property type="nucleotide sequence ID" value="NZ_DAWDON010000011.1"/>
</dbReference>
<proteinExistence type="predicted"/>
<dbReference type="AlphaFoldDB" id="A0AAJ1CC68"/>
<comment type="caution">
    <text evidence="2">The sequence shown here is derived from an EMBL/GenBank/DDBJ whole genome shotgun (WGS) entry which is preliminary data.</text>
</comment>
<evidence type="ECO:0000313" key="3">
    <source>
        <dbReference type="Proteomes" id="UP001205035"/>
    </source>
</evidence>
<dbReference type="Proteomes" id="UP001205035">
    <property type="component" value="Unassembled WGS sequence"/>
</dbReference>
<gene>
    <name evidence="2" type="ORF">NE651_02995</name>
</gene>
<evidence type="ECO:0000313" key="2">
    <source>
        <dbReference type="EMBL" id="MCQ5081854.1"/>
    </source>
</evidence>
<keyword evidence="1" id="KW-0812">Transmembrane</keyword>
<organism evidence="2 3">
    <name type="scientific">Alistipes onderdonkii</name>
    <dbReference type="NCBI Taxonomy" id="328813"/>
    <lineage>
        <taxon>Bacteria</taxon>
        <taxon>Pseudomonadati</taxon>
        <taxon>Bacteroidota</taxon>
        <taxon>Bacteroidia</taxon>
        <taxon>Bacteroidales</taxon>
        <taxon>Rikenellaceae</taxon>
        <taxon>Alistipes</taxon>
    </lineage>
</organism>
<dbReference type="EMBL" id="JANGBQ010000003">
    <property type="protein sequence ID" value="MCQ5081854.1"/>
    <property type="molecule type" value="Genomic_DNA"/>
</dbReference>
<keyword evidence="1" id="KW-1133">Transmembrane helix</keyword>